<keyword evidence="20" id="KW-1185">Reference proteome</keyword>
<dbReference type="FunFam" id="2.170.130.10:FF:000010">
    <property type="entry name" value="Ferripyoverdine receptor"/>
    <property type="match status" value="1"/>
</dbReference>
<proteinExistence type="inferred from homology"/>
<dbReference type="InterPro" id="IPR011662">
    <property type="entry name" value="Secretin/TonB_short_N"/>
</dbReference>
<evidence type="ECO:0000256" key="12">
    <source>
        <dbReference type="ARBA" id="ARBA00023170"/>
    </source>
</evidence>
<feature type="compositionally biased region" description="Polar residues" evidence="17">
    <location>
        <begin position="147"/>
        <end position="171"/>
    </location>
</feature>
<keyword evidence="10 16" id="KW-0798">TonB box</keyword>
<dbReference type="PROSITE" id="PS52016">
    <property type="entry name" value="TONB_DEPENDENT_REC_3"/>
    <property type="match status" value="1"/>
</dbReference>
<dbReference type="CDD" id="cd01347">
    <property type="entry name" value="ligand_gated_channel"/>
    <property type="match status" value="1"/>
</dbReference>
<evidence type="ECO:0000313" key="19">
    <source>
        <dbReference type="EMBL" id="QGW79252.1"/>
    </source>
</evidence>
<keyword evidence="9" id="KW-0406">Ion transport</keyword>
<feature type="region of interest" description="Disordered" evidence="17">
    <location>
        <begin position="142"/>
        <end position="171"/>
    </location>
</feature>
<evidence type="ECO:0000256" key="13">
    <source>
        <dbReference type="ARBA" id="ARBA00023237"/>
    </source>
</evidence>
<comment type="similarity">
    <text evidence="2 14 16">Belongs to the TonB-dependent receptor family.</text>
</comment>
<dbReference type="EMBL" id="CP046621">
    <property type="protein sequence ID" value="QGW79252.1"/>
    <property type="molecule type" value="Genomic_DNA"/>
</dbReference>
<dbReference type="SMART" id="SM00965">
    <property type="entry name" value="STN"/>
    <property type="match status" value="1"/>
</dbReference>
<evidence type="ECO:0000256" key="2">
    <source>
        <dbReference type="ARBA" id="ARBA00009810"/>
    </source>
</evidence>
<evidence type="ECO:0000256" key="8">
    <source>
        <dbReference type="ARBA" id="ARBA00023004"/>
    </source>
</evidence>
<dbReference type="Gene3D" id="3.55.50.30">
    <property type="match status" value="1"/>
</dbReference>
<evidence type="ECO:0000256" key="11">
    <source>
        <dbReference type="ARBA" id="ARBA00023136"/>
    </source>
</evidence>
<accession>A0A6I6GXE8</accession>
<organism evidence="19 20">
    <name type="scientific">Pseudomonas alkylphenolica</name>
    <dbReference type="NCBI Taxonomy" id="237609"/>
    <lineage>
        <taxon>Bacteria</taxon>
        <taxon>Pseudomonadati</taxon>
        <taxon>Pseudomonadota</taxon>
        <taxon>Gammaproteobacteria</taxon>
        <taxon>Pseudomonadales</taxon>
        <taxon>Pseudomonadaceae</taxon>
        <taxon>Pseudomonas</taxon>
    </lineage>
</organism>
<evidence type="ECO:0000256" key="14">
    <source>
        <dbReference type="PROSITE-ProRule" id="PRU01360"/>
    </source>
</evidence>
<dbReference type="Proteomes" id="UP000426235">
    <property type="component" value="Chromosome"/>
</dbReference>
<protein>
    <submittedName>
        <fullName evidence="19">TonB-dependent siderophore receptor</fullName>
    </submittedName>
</protein>
<dbReference type="InterPro" id="IPR012910">
    <property type="entry name" value="Plug_dom"/>
</dbReference>
<gene>
    <name evidence="19" type="ORF">GPJ81_21990</name>
</gene>
<feature type="short sequence motif" description="TonB C-terminal box" evidence="15">
    <location>
        <begin position="832"/>
        <end position="849"/>
    </location>
</feature>
<keyword evidence="8" id="KW-0408">Iron</keyword>
<keyword evidence="4 14" id="KW-1134">Transmembrane beta strand</keyword>
<dbReference type="Gene3D" id="2.170.130.10">
    <property type="entry name" value="TonB-dependent receptor, plug domain"/>
    <property type="match status" value="1"/>
</dbReference>
<evidence type="ECO:0000313" key="20">
    <source>
        <dbReference type="Proteomes" id="UP000426235"/>
    </source>
</evidence>
<dbReference type="SUPFAM" id="SSF56935">
    <property type="entry name" value="Porins"/>
    <property type="match status" value="1"/>
</dbReference>
<dbReference type="InterPro" id="IPR010105">
    <property type="entry name" value="TonB_sidphr_rcpt"/>
</dbReference>
<name>A0A6I6GXE8_9PSED</name>
<dbReference type="GO" id="GO:0009279">
    <property type="term" value="C:cell outer membrane"/>
    <property type="evidence" value="ECO:0007669"/>
    <property type="project" value="UniProtKB-SubCell"/>
</dbReference>
<reference evidence="19" key="1">
    <citation type="submission" date="2019-12" db="EMBL/GenBank/DDBJ databases">
        <title>Hybrid Genome Assemblies of two High G+C Isolates from Undergraduate Microbiology Courses.</title>
        <authorList>
            <person name="Ne Ville C.J."/>
            <person name="Enright D."/>
            <person name="Hernandez I."/>
            <person name="Dodsworth J."/>
            <person name="Orwin P.M."/>
        </authorList>
    </citation>
    <scope>NUCLEOTIDE SEQUENCE [LARGE SCALE GENOMIC DNA]</scope>
    <source>
        <strain evidence="19">Neo</strain>
    </source>
</reference>
<evidence type="ECO:0000256" key="9">
    <source>
        <dbReference type="ARBA" id="ARBA00023065"/>
    </source>
</evidence>
<keyword evidence="5" id="KW-0410">Iron transport</keyword>
<dbReference type="Pfam" id="PF07715">
    <property type="entry name" value="Plug"/>
    <property type="match status" value="1"/>
</dbReference>
<dbReference type="GO" id="GO:0015891">
    <property type="term" value="P:siderophore transport"/>
    <property type="evidence" value="ECO:0007669"/>
    <property type="project" value="InterPro"/>
</dbReference>
<keyword evidence="6 14" id="KW-0812">Transmembrane</keyword>
<keyword evidence="13 14" id="KW-0998">Cell outer membrane</keyword>
<dbReference type="NCBIfam" id="TIGR01783">
    <property type="entry name" value="TonB-siderophor"/>
    <property type="match status" value="1"/>
</dbReference>
<keyword evidence="12 19" id="KW-0675">Receptor</keyword>
<dbReference type="PANTHER" id="PTHR32552">
    <property type="entry name" value="FERRICHROME IRON RECEPTOR-RELATED"/>
    <property type="match status" value="1"/>
</dbReference>
<evidence type="ECO:0000256" key="1">
    <source>
        <dbReference type="ARBA" id="ARBA00004571"/>
    </source>
</evidence>
<dbReference type="GO" id="GO:0015344">
    <property type="term" value="F:siderophore uptake transmembrane transporter activity"/>
    <property type="evidence" value="ECO:0007669"/>
    <property type="project" value="TreeGrafter"/>
</dbReference>
<dbReference type="Gene3D" id="2.40.170.20">
    <property type="entry name" value="TonB-dependent receptor, beta-barrel domain"/>
    <property type="match status" value="1"/>
</dbReference>
<evidence type="ECO:0000256" key="3">
    <source>
        <dbReference type="ARBA" id="ARBA00022448"/>
    </source>
</evidence>
<keyword evidence="3 14" id="KW-0813">Transport</keyword>
<evidence type="ECO:0000259" key="18">
    <source>
        <dbReference type="SMART" id="SM00965"/>
    </source>
</evidence>
<evidence type="ECO:0000256" key="15">
    <source>
        <dbReference type="PROSITE-ProRule" id="PRU10144"/>
    </source>
</evidence>
<evidence type="ECO:0000256" key="17">
    <source>
        <dbReference type="SAM" id="MobiDB-lite"/>
    </source>
</evidence>
<keyword evidence="11 14" id="KW-0472">Membrane</keyword>
<dbReference type="InterPro" id="IPR000531">
    <property type="entry name" value="Beta-barrel_TonB"/>
</dbReference>
<evidence type="ECO:0000256" key="5">
    <source>
        <dbReference type="ARBA" id="ARBA00022496"/>
    </source>
</evidence>
<keyword evidence="7" id="KW-0732">Signal</keyword>
<evidence type="ECO:0000256" key="4">
    <source>
        <dbReference type="ARBA" id="ARBA00022452"/>
    </source>
</evidence>
<dbReference type="PANTHER" id="PTHR32552:SF74">
    <property type="entry name" value="HYDROXAMATE SIDEROPHORE RECEPTOR FHUE"/>
    <property type="match status" value="1"/>
</dbReference>
<evidence type="ECO:0000256" key="7">
    <source>
        <dbReference type="ARBA" id="ARBA00022729"/>
    </source>
</evidence>
<feature type="domain" description="Secretin/TonB short N-terminal" evidence="18">
    <location>
        <begin position="71"/>
        <end position="122"/>
    </location>
</feature>
<sequence>MLLRPHPLARAIATTRASRLSLALIGGLSLSHLVVPSAQASEVQQRTTVNFNIAPGPLDQVLGQFGRQAGIALSTDARLTAGKSSAGLNGQYEVTAGLAHILADSGYRAEQQADGSYLLVPHASASTGTVMELSATTIQGQGMGEATENSGSYTTGLTSVGSKTPTSIKDTPQSVSVISQQAIEDLRMTNLSDAMKRTPGITVKNGNFRLPKFASRGFGIDNIQIDGAAPMDIGSGIGTFYGDKIYDLAEFDHVEVLRGSSGLLGGTGDPGGIINLVRKRPLDQYQLKLNTSAGSWDNYRSEVDVTGPLAFDGKLRGRMVAAYSDRQYFMDNRSTEKPLIYGILEADLTEATMITLGGSYEKTHENGTGDGLPRYSSGGDVKLPRHSWYTTNQSYMDGYAEELFAKLDHRFNDDWKLNTSYTYSYDTSDTEGIIPYGSVDETTNTGPYWWGSYVSSWSKQSVFDVNLSGTFEAMGRQHELLVGADYQKVTSRWRAARGMVGKGGLIDLWDPQSTPLISNESDHDFWRDYSPNTREQYGLYSTLRLQISDPLKLIIGARAQRYKYEQAYQTKTDDVWKYESEISHREPTKLVPYGGLIYALNDQWSAYASYAEVFKPQAQKLKGPEGNSSAVEAMTGKTYETGLKGELFGGALNLTTALFYTERENEAVTDPSYPQAPFSYSGSCCFIGQGKVISKGIDIEATGEVMPGLEVIAGYTLNLMDNQGEQSDYTSITPKHLFKLWSVYTLPNDWSAWRVGGGVNIQSSNFVKGTAYDFDSGGNVTNEKPFDFTQGGYAVYDAMLEYKVDEHWSLALNGYNLFDRRYYATVGTSEFGNYYGEPRNYMLTLRGAF</sequence>
<dbReference type="InterPro" id="IPR010917">
    <property type="entry name" value="TonB_rcpt_CS"/>
</dbReference>
<comment type="subcellular location">
    <subcellularLocation>
        <location evidence="1 14">Cell outer membrane</location>
        <topology evidence="1 14">Multi-pass membrane protein</topology>
    </subcellularLocation>
</comment>
<dbReference type="Pfam" id="PF00593">
    <property type="entry name" value="TonB_dep_Rec_b-barrel"/>
    <property type="match status" value="1"/>
</dbReference>
<dbReference type="RefSeq" id="WP_157194103.1">
    <property type="nucleotide sequence ID" value="NZ_CP046621.1"/>
</dbReference>
<evidence type="ECO:0000256" key="16">
    <source>
        <dbReference type="RuleBase" id="RU003357"/>
    </source>
</evidence>
<dbReference type="InterPro" id="IPR039426">
    <property type="entry name" value="TonB-dep_rcpt-like"/>
</dbReference>
<dbReference type="InterPro" id="IPR036942">
    <property type="entry name" value="Beta-barrel_TonB_sf"/>
</dbReference>
<dbReference type="GO" id="GO:0038023">
    <property type="term" value="F:signaling receptor activity"/>
    <property type="evidence" value="ECO:0007669"/>
    <property type="project" value="InterPro"/>
</dbReference>
<evidence type="ECO:0000256" key="6">
    <source>
        <dbReference type="ARBA" id="ARBA00022692"/>
    </source>
</evidence>
<dbReference type="AlphaFoldDB" id="A0A6I6GXE8"/>
<evidence type="ECO:0000256" key="10">
    <source>
        <dbReference type="ARBA" id="ARBA00023077"/>
    </source>
</evidence>
<dbReference type="InterPro" id="IPR037066">
    <property type="entry name" value="Plug_dom_sf"/>
</dbReference>
<dbReference type="PROSITE" id="PS01156">
    <property type="entry name" value="TONB_DEPENDENT_REC_2"/>
    <property type="match status" value="1"/>
</dbReference>